<sequence length="61" mass="7223">HYRLSYRHLVVVDTNIKVFVPQLTHTIFGKKKEPVALQPPSEKRKAMKDYPDRINNSIYNQ</sequence>
<evidence type="ECO:0000313" key="3">
    <source>
        <dbReference type="EMBL" id="CEK74623.1"/>
    </source>
</evidence>
<feature type="region of interest" description="Disordered" evidence="1">
    <location>
        <begin position="34"/>
        <end position="61"/>
    </location>
</feature>
<reference evidence="3" key="1">
    <citation type="submission" date="2014-12" db="EMBL/GenBank/DDBJ databases">
        <title>Insight into the proteome of Arion vulgaris.</title>
        <authorList>
            <person name="Aradska J."/>
            <person name="Bulat T."/>
            <person name="Smidak R."/>
            <person name="Sarate P."/>
            <person name="Gangsoo J."/>
            <person name="Sialana F."/>
            <person name="Bilban M."/>
            <person name="Lubec G."/>
        </authorList>
    </citation>
    <scope>NUCLEOTIDE SEQUENCE</scope>
    <source>
        <tissue evidence="3">Skin</tissue>
    </source>
</reference>
<accession>A0A0B7A1C7</accession>
<gene>
    <name evidence="3" type="primary">ORF91884</name>
    <name evidence="2" type="synonym">ORF91880</name>
</gene>
<evidence type="ECO:0000313" key="2">
    <source>
        <dbReference type="EMBL" id="CEK74622.1"/>
    </source>
</evidence>
<feature type="non-terminal residue" evidence="3">
    <location>
        <position position="1"/>
    </location>
</feature>
<evidence type="ECO:0000256" key="1">
    <source>
        <dbReference type="SAM" id="MobiDB-lite"/>
    </source>
</evidence>
<dbReference type="EMBL" id="HACG01027758">
    <property type="protein sequence ID" value="CEK74623.1"/>
    <property type="molecule type" value="Transcribed_RNA"/>
</dbReference>
<feature type="compositionally biased region" description="Basic and acidic residues" evidence="1">
    <location>
        <begin position="41"/>
        <end position="52"/>
    </location>
</feature>
<name>A0A0B7A1C7_9EUPU</name>
<dbReference type="AlphaFoldDB" id="A0A0B7A1C7"/>
<protein>
    <submittedName>
        <fullName evidence="3">Uncharacterized protein</fullName>
    </submittedName>
</protein>
<dbReference type="EMBL" id="HACG01027757">
    <property type="protein sequence ID" value="CEK74622.1"/>
    <property type="molecule type" value="Transcribed_RNA"/>
</dbReference>
<organism evidence="3">
    <name type="scientific">Arion vulgaris</name>
    <dbReference type="NCBI Taxonomy" id="1028688"/>
    <lineage>
        <taxon>Eukaryota</taxon>
        <taxon>Metazoa</taxon>
        <taxon>Spiralia</taxon>
        <taxon>Lophotrochozoa</taxon>
        <taxon>Mollusca</taxon>
        <taxon>Gastropoda</taxon>
        <taxon>Heterobranchia</taxon>
        <taxon>Euthyneura</taxon>
        <taxon>Panpulmonata</taxon>
        <taxon>Eupulmonata</taxon>
        <taxon>Stylommatophora</taxon>
        <taxon>Helicina</taxon>
        <taxon>Arionoidea</taxon>
        <taxon>Arionidae</taxon>
        <taxon>Arion</taxon>
    </lineage>
</organism>
<proteinExistence type="predicted"/>